<proteinExistence type="inferred from homology"/>
<feature type="transmembrane region" description="Helical" evidence="7">
    <location>
        <begin position="63"/>
        <end position="80"/>
    </location>
</feature>
<keyword evidence="9" id="KW-1185">Reference proteome</keyword>
<evidence type="ECO:0000256" key="7">
    <source>
        <dbReference type="RuleBase" id="RU364093"/>
    </source>
</evidence>
<name>A0A7C8HG76_9FIRM</name>
<comment type="function">
    <text evidence="7">Required for formation of the rod structure of the flagellar apparatus. Together with FliI and FliH, may constitute the export apparatus of flagellin.</text>
</comment>
<gene>
    <name evidence="7 8" type="primary">flhA</name>
    <name evidence="8" type="ORF">GND95_01075</name>
</gene>
<keyword evidence="3 7" id="KW-1003">Cell membrane</keyword>
<dbReference type="InterPro" id="IPR042196">
    <property type="entry name" value="FHIPEP_4"/>
</dbReference>
<keyword evidence="8" id="KW-0969">Cilium</keyword>
<dbReference type="EMBL" id="WSLF01000001">
    <property type="protein sequence ID" value="KAE9637055.1"/>
    <property type="molecule type" value="Genomic_DNA"/>
</dbReference>
<dbReference type="InterPro" id="IPR006301">
    <property type="entry name" value="FlhA"/>
</dbReference>
<dbReference type="Gene3D" id="3.40.30.60">
    <property type="entry name" value="FHIPEP family, domain 1"/>
    <property type="match status" value="1"/>
</dbReference>
<evidence type="ECO:0000256" key="6">
    <source>
        <dbReference type="ARBA" id="ARBA00023136"/>
    </source>
</evidence>
<dbReference type="Pfam" id="PF00771">
    <property type="entry name" value="FHIPEP"/>
    <property type="match status" value="1"/>
</dbReference>
<dbReference type="PANTHER" id="PTHR30161:SF1">
    <property type="entry name" value="FLAGELLAR BIOSYNTHESIS PROTEIN FLHA-RELATED"/>
    <property type="match status" value="1"/>
</dbReference>
<evidence type="ECO:0000256" key="1">
    <source>
        <dbReference type="ARBA" id="ARBA00004651"/>
    </source>
</evidence>
<keyword evidence="7" id="KW-1005">Bacterial flagellum biogenesis</keyword>
<dbReference type="InterPro" id="IPR001712">
    <property type="entry name" value="T3SS_FHIPEP"/>
</dbReference>
<keyword evidence="4 7" id="KW-0812">Transmembrane</keyword>
<evidence type="ECO:0000256" key="5">
    <source>
        <dbReference type="ARBA" id="ARBA00022989"/>
    </source>
</evidence>
<dbReference type="InterPro" id="IPR042194">
    <property type="entry name" value="FHIPEP_1"/>
</dbReference>
<accession>A0A7C8HG76</accession>
<dbReference type="Gene3D" id="3.40.50.12790">
    <property type="entry name" value="FHIPEP family, domain 4"/>
    <property type="match status" value="1"/>
</dbReference>
<keyword evidence="7" id="KW-0653">Protein transport</keyword>
<keyword evidence="7" id="KW-1006">Bacterial flagellum protein export</keyword>
<feature type="transmembrane region" description="Helical" evidence="7">
    <location>
        <begin position="12"/>
        <end position="32"/>
    </location>
</feature>
<keyword evidence="8" id="KW-0966">Cell projection</keyword>
<dbReference type="PANTHER" id="PTHR30161">
    <property type="entry name" value="FLAGELLAR EXPORT PROTEIN, MEMBRANE FLHA SUBUNIT-RELATED"/>
    <property type="match status" value="1"/>
</dbReference>
<feature type="transmembrane region" description="Helical" evidence="7">
    <location>
        <begin position="230"/>
        <end position="260"/>
    </location>
</feature>
<feature type="transmembrane region" description="Helical" evidence="7">
    <location>
        <begin position="100"/>
        <end position="127"/>
    </location>
</feature>
<feature type="transmembrane region" description="Helical" evidence="7">
    <location>
        <begin position="196"/>
        <end position="218"/>
    </location>
</feature>
<evidence type="ECO:0000256" key="4">
    <source>
        <dbReference type="ARBA" id="ARBA00022692"/>
    </source>
</evidence>
<comment type="caution">
    <text evidence="8">The sequence shown here is derived from an EMBL/GenBank/DDBJ whole genome shotgun (WGS) entry which is preliminary data.</text>
</comment>
<evidence type="ECO:0000256" key="2">
    <source>
        <dbReference type="ARBA" id="ARBA00008835"/>
    </source>
</evidence>
<comment type="subcellular location">
    <subcellularLocation>
        <location evidence="1 7">Cell membrane</location>
        <topology evidence="1 7">Multi-pass membrane protein</topology>
    </subcellularLocation>
</comment>
<keyword evidence="5 7" id="KW-1133">Transmembrane helix</keyword>
<evidence type="ECO:0000256" key="3">
    <source>
        <dbReference type="ARBA" id="ARBA00022475"/>
    </source>
</evidence>
<dbReference type="NCBIfam" id="TIGR01398">
    <property type="entry name" value="FlhA"/>
    <property type="match status" value="1"/>
</dbReference>
<dbReference type="OrthoDB" id="9759185at2"/>
<sequence>MDVEGGFCVKSGNMFLGAFVISIIMMIIIPLPQWVLDIFFTINIAVALIILLNTLFSKEATDMSMFPSILLITTLFRLALNISSTRSILGEGYAGEVVNAFGSFVAGGNIVLGAVVFIIIVIIQFLVITKGAERVAEVSARFTLDAMPGKQMAIDADLNTGLIDEAEAKARRKKIQEEAQFYGAMDGASKFVKNDAIAGIIITFINIIGGLILGTTGITTGKPMPLSEALQVYTILTIGDGLVSQIPSLLISTATGILVTKTATESEMSSDLFKQLGSTPMVFQIAGGTLIVLGITTPLPWYIMVPVGILLIAGANSIEKNIKLQTISEEVSTEDIEAEEVRRPENVVSLLQIDPIELEFGYGIIPLADVNQGGDLLDRVVMIRRQIALELGAIVPIIRLRDNIQLSPNQYIIKIKGVEVAQGEILFDHYMAMNPGYVEEEIDGIETIEPAFGLPALWISESQREKAEMLGYTVVDPPSIIATHLTEVIKKHLHELLSRQDVQTLINNVKEKHPALIDELVPKILGIGEIQKVLANLLKESVSIRDLVTIFETLADYGTVTRDTDLLTEYVRQSLGRAISKKFLNQKANNVITLDPSLEQKVMDAVQQSEQGSYLALDPQTTQQIFEKLTREINRFNSIGQQPILLTSPIVRIYFKKLTEQIAPDLVVLSYNEVDSNIEVQSIGMVSLT</sequence>
<keyword evidence="6 7" id="KW-0472">Membrane</keyword>
<dbReference type="PRINTS" id="PR00949">
    <property type="entry name" value="TYPE3IMAPROT"/>
</dbReference>
<keyword evidence="7" id="KW-0813">Transport</keyword>
<dbReference type="Gene3D" id="1.10.8.540">
    <property type="entry name" value="FHIPEP family, domain 3"/>
    <property type="match status" value="1"/>
</dbReference>
<organism evidence="8 9">
    <name type="scientific">Defluviitalea raffinosedens</name>
    <dbReference type="NCBI Taxonomy" id="1450156"/>
    <lineage>
        <taxon>Bacteria</taxon>
        <taxon>Bacillati</taxon>
        <taxon>Bacillota</taxon>
        <taxon>Clostridia</taxon>
        <taxon>Lachnospirales</taxon>
        <taxon>Defluviitaleaceae</taxon>
        <taxon>Defluviitalea</taxon>
    </lineage>
</organism>
<dbReference type="Proteomes" id="UP000483018">
    <property type="component" value="Unassembled WGS sequence"/>
</dbReference>
<dbReference type="PIRSF" id="PIRSF005419">
    <property type="entry name" value="FlhA"/>
    <property type="match status" value="1"/>
</dbReference>
<dbReference type="InterPro" id="IPR042193">
    <property type="entry name" value="FHIPEP_3"/>
</dbReference>
<evidence type="ECO:0000313" key="9">
    <source>
        <dbReference type="Proteomes" id="UP000483018"/>
    </source>
</evidence>
<dbReference type="InterPro" id="IPR025505">
    <property type="entry name" value="FHIPEP_CS"/>
</dbReference>
<dbReference type="PROSITE" id="PS00994">
    <property type="entry name" value="FHIPEP"/>
    <property type="match status" value="1"/>
</dbReference>
<reference evidence="8 9" key="1">
    <citation type="submission" date="2019-12" db="EMBL/GenBank/DDBJ databases">
        <title>Defluviitalea raffinosedens, isolated from a biogas fermenter, genome sequencing and characterization.</title>
        <authorList>
            <person name="Rettenmaier R."/>
            <person name="Schneider M."/>
            <person name="Neuhaus K."/>
            <person name="Liebl W."/>
            <person name="Zverlov V."/>
        </authorList>
    </citation>
    <scope>NUCLEOTIDE SEQUENCE [LARGE SCALE GENOMIC DNA]</scope>
    <source>
        <strain evidence="8 9">249c-K6</strain>
    </source>
</reference>
<dbReference type="AlphaFoldDB" id="A0A7C8HG76"/>
<dbReference type="GO" id="GO:0009306">
    <property type="term" value="P:protein secretion"/>
    <property type="evidence" value="ECO:0007669"/>
    <property type="project" value="InterPro"/>
</dbReference>
<dbReference type="GO" id="GO:0005886">
    <property type="term" value="C:plasma membrane"/>
    <property type="evidence" value="ECO:0007669"/>
    <property type="project" value="UniProtKB-SubCell"/>
</dbReference>
<keyword evidence="8" id="KW-0282">Flagellum</keyword>
<comment type="similarity">
    <text evidence="2 7">Belongs to the FHIPEP (flagella/HR/invasion proteins export pore) family.</text>
</comment>
<evidence type="ECO:0000313" key="8">
    <source>
        <dbReference type="EMBL" id="KAE9637055.1"/>
    </source>
</evidence>
<feature type="transmembrane region" description="Helical" evidence="7">
    <location>
        <begin position="272"/>
        <end position="295"/>
    </location>
</feature>
<dbReference type="GO" id="GO:0044780">
    <property type="term" value="P:bacterial-type flagellum assembly"/>
    <property type="evidence" value="ECO:0007669"/>
    <property type="project" value="InterPro"/>
</dbReference>
<feature type="transmembrane region" description="Helical" evidence="7">
    <location>
        <begin position="38"/>
        <end position="56"/>
    </location>
</feature>
<protein>
    <recommendedName>
        <fullName evidence="7">Flagellar biosynthesis protein FlhA</fullName>
    </recommendedName>
</protein>